<evidence type="ECO:0008006" key="4">
    <source>
        <dbReference type="Google" id="ProtNLM"/>
    </source>
</evidence>
<feature type="compositionally biased region" description="Basic and acidic residues" evidence="1">
    <location>
        <begin position="79"/>
        <end position="89"/>
    </location>
</feature>
<dbReference type="EMBL" id="JAGSNF010000017">
    <property type="protein sequence ID" value="MBR7744098.1"/>
    <property type="molecule type" value="Genomic_DNA"/>
</dbReference>
<evidence type="ECO:0000313" key="2">
    <source>
        <dbReference type="EMBL" id="MBR7744098.1"/>
    </source>
</evidence>
<dbReference type="RefSeq" id="WP_211603448.1">
    <property type="nucleotide sequence ID" value="NZ_JAGSNF010000017.1"/>
</dbReference>
<gene>
    <name evidence="2" type="ORF">KC207_12445</name>
</gene>
<keyword evidence="3" id="KW-1185">Reference proteome</keyword>
<accession>A0A941HZH6</accession>
<organism evidence="2 3">
    <name type="scientific">Phycicoccus avicenniae</name>
    <dbReference type="NCBI Taxonomy" id="2828860"/>
    <lineage>
        <taxon>Bacteria</taxon>
        <taxon>Bacillati</taxon>
        <taxon>Actinomycetota</taxon>
        <taxon>Actinomycetes</taxon>
        <taxon>Micrococcales</taxon>
        <taxon>Intrasporangiaceae</taxon>
        <taxon>Phycicoccus</taxon>
    </lineage>
</organism>
<dbReference type="Proteomes" id="UP000677016">
    <property type="component" value="Unassembled WGS sequence"/>
</dbReference>
<reference evidence="2" key="1">
    <citation type="submission" date="2021-04" db="EMBL/GenBank/DDBJ databases">
        <title>Phycicoccus avicenniae sp. nov., a novel endophytic actinomycetes isolated from branch of Avicennia mariana.</title>
        <authorList>
            <person name="Tuo L."/>
        </authorList>
    </citation>
    <scope>NUCLEOTIDE SEQUENCE</scope>
    <source>
        <strain evidence="2">BSK3Z-2</strain>
    </source>
</reference>
<protein>
    <recommendedName>
        <fullName evidence="4">DNA-directed RNA polymerase specialized sigma24 family protein</fullName>
    </recommendedName>
</protein>
<name>A0A941HZH6_9MICO</name>
<dbReference type="SUPFAM" id="SSF82171">
    <property type="entry name" value="DPP6 N-terminal domain-like"/>
    <property type="match status" value="1"/>
</dbReference>
<feature type="region of interest" description="Disordered" evidence="1">
    <location>
        <begin position="78"/>
        <end position="117"/>
    </location>
</feature>
<evidence type="ECO:0000313" key="3">
    <source>
        <dbReference type="Proteomes" id="UP000677016"/>
    </source>
</evidence>
<comment type="caution">
    <text evidence="2">The sequence shown here is derived from an EMBL/GenBank/DDBJ whole genome shotgun (WGS) entry which is preliminary data.</text>
</comment>
<proteinExistence type="predicted"/>
<dbReference type="AlphaFoldDB" id="A0A941HZH6"/>
<evidence type="ECO:0000256" key="1">
    <source>
        <dbReference type="SAM" id="MobiDB-lite"/>
    </source>
</evidence>
<sequence>MAGDADWRRDDDAGFLDVARARQGPALRAAALVTLDPDLAEAVVLRALTDLALRWREAREEGPEHVLRAALYPSAVRAAEAREDRRDTQDGQDAEGPAATGPHVPPGADVPSGDDRSAAVARALATVPPRARAAAVSWWLEDRDAAGTAHVLRCSPEEVLADVDRVRRALATVGPRSTPPTGPGDAAARDLLDLLADGVVERDLGPLAEDAARSRRRTVRRRTAVGAVLAVGASTAAAVVTGRPDPSSADAVTSAAPDGRLRAVVADGVRVHLAPDADGLDALPRYPLADQLALPRRLWPDADRPLDMLSPAGTSSSVRAVYLVRSRPGALTPALFIPRISSRAQRVGMAPLRPLGTVPDAEGIALGPRAVDSGRHRVVFPQPGGVVLLEVRSSRTQRFEIEGETIESAGWAADDRTVVASSATATWLVDTRSGRVRRSGIAAHPGWADITSPAGRPTVRTFSEDGRLISLRSVLGPRLEVLGRSVSTVGGWTCSAAGLEPSPATGGRTRGLVAVRAGGAAEARVLATAPTTGSSEAYRPVGWGPGGVVLVEARTSGAGARIIRLLAWDVPGGRLHRVAEADEAALAAASGAGFTRAWTL</sequence>